<comment type="subcellular location">
    <subcellularLocation>
        <location evidence="1">Cytoplasm</location>
    </subcellularLocation>
</comment>
<dbReference type="OrthoDB" id="5288019at2"/>
<evidence type="ECO:0000313" key="8">
    <source>
        <dbReference type="Proteomes" id="UP000005297"/>
    </source>
</evidence>
<dbReference type="InParanoid" id="Q0EZM9"/>
<comment type="caution">
    <text evidence="7">The sequence shown here is derived from an EMBL/GenBank/DDBJ whole genome shotgun (WGS) entry which is preliminary data.</text>
</comment>
<proteinExistence type="inferred from homology"/>
<dbReference type="AlphaFoldDB" id="Q0EZM9"/>
<sequence>MSRSRLGDILLKHGRIDRTQLDTLIKETRLHGNTLTSQLVKQGVFSENELVAFIARTYGCRVVEVSAESLPSEASSLPVDLLRKNMLIPIGRKGNVLKLAVADPYDISGLDELSFITGCQLDLAVAAESQLAEALDQLGQSDSHLQEVMADLGAMNVEVVDTSEEHVDELSLSVETEAAPVVRLVNLILLEAIKRGASDIHLEPYERVMRVRYRVDGVLHEIMRPSMGMKDALVSRLKILARLDISERRLPQDGRIKLRLSRAKTVDFRVSVLPTLFGEKVVMRLLDPSSLQLDMTKLGYNRQSLAWLKEAIHRPYGMVLVTGPTGSGKTVSLYSAVAELNQPEVNISTAEDPVEFNFMGINQVNVHAEIGLDFPAVLRSFLRQDPDVILVGEIRDHDTAAIAIKAALTGHMVLATLHTNDAPSTMVRLVNMGIEPFLVGSAINLVSAQRLARCICSKCRVAEEVPAEALIAAGVPQEEVTAYHPMHGAGCSACNGTGYKGRTGIYQVMPVFDEIREAVYAGGNTDAISAMAVRMGVKTLRMEALEKVKMGEISFAECLRVTVAD</sequence>
<evidence type="ECO:0000256" key="2">
    <source>
        <dbReference type="ARBA" id="ARBA00006611"/>
    </source>
</evidence>
<dbReference type="Gene3D" id="3.30.300.160">
    <property type="entry name" value="Type II secretion system, protein E, N-terminal domain"/>
    <property type="match status" value="1"/>
</dbReference>
<dbReference type="SUPFAM" id="SSF160246">
    <property type="entry name" value="EspE N-terminal domain-like"/>
    <property type="match status" value="1"/>
</dbReference>
<dbReference type="FunFam" id="3.40.50.300:FF:000398">
    <property type="entry name" value="Type IV pilus assembly ATPase PilB"/>
    <property type="match status" value="1"/>
</dbReference>
<dbReference type="Gene3D" id="3.40.50.300">
    <property type="entry name" value="P-loop containing nucleotide triphosphate hydrolases"/>
    <property type="match status" value="1"/>
</dbReference>
<dbReference type="PROSITE" id="PS00662">
    <property type="entry name" value="T2SP_E"/>
    <property type="match status" value="1"/>
</dbReference>
<name>Q0EZM9_9PROT</name>
<dbReference type="RefSeq" id="WP_009850285.1">
    <property type="nucleotide sequence ID" value="NZ_DS022294.1"/>
</dbReference>
<keyword evidence="8" id="KW-1185">Reference proteome</keyword>
<dbReference type="STRING" id="314344.AL013_10280"/>
<dbReference type="SUPFAM" id="SSF52540">
    <property type="entry name" value="P-loop containing nucleoside triphosphate hydrolases"/>
    <property type="match status" value="1"/>
</dbReference>
<dbReference type="CDD" id="cd01129">
    <property type="entry name" value="PulE-GspE-like"/>
    <property type="match status" value="1"/>
</dbReference>
<dbReference type="InterPro" id="IPR007831">
    <property type="entry name" value="T2SS_GspE_N"/>
</dbReference>
<keyword evidence="3" id="KW-0963">Cytoplasm</keyword>
<dbReference type="PANTHER" id="PTHR30258:SF1">
    <property type="entry name" value="PROTEIN TRANSPORT PROTEIN HOFB HOMOLOG"/>
    <property type="match status" value="1"/>
</dbReference>
<evidence type="ECO:0000256" key="4">
    <source>
        <dbReference type="ARBA" id="ARBA00022741"/>
    </source>
</evidence>
<dbReference type="GO" id="GO:0005737">
    <property type="term" value="C:cytoplasm"/>
    <property type="evidence" value="ECO:0007669"/>
    <property type="project" value="UniProtKB-SubCell"/>
</dbReference>
<feature type="domain" description="Bacterial type II secretion system protein E" evidence="6">
    <location>
        <begin position="382"/>
        <end position="396"/>
    </location>
</feature>
<dbReference type="InterPro" id="IPR013374">
    <property type="entry name" value="ATPase_typ4_pilus-assembl_PilB"/>
</dbReference>
<evidence type="ECO:0000256" key="3">
    <source>
        <dbReference type="ARBA" id="ARBA00022490"/>
    </source>
</evidence>
<dbReference type="GO" id="GO:0009297">
    <property type="term" value="P:pilus assembly"/>
    <property type="evidence" value="ECO:0007669"/>
    <property type="project" value="InterPro"/>
</dbReference>
<evidence type="ECO:0000256" key="1">
    <source>
        <dbReference type="ARBA" id="ARBA00004496"/>
    </source>
</evidence>
<comment type="similarity">
    <text evidence="2">Belongs to the GSP E family.</text>
</comment>
<dbReference type="HOGENOM" id="CLU_013446_10_1_0"/>
<accession>Q0EZM9</accession>
<dbReference type="InterPro" id="IPR027417">
    <property type="entry name" value="P-loop_NTPase"/>
</dbReference>
<organism evidence="7 8">
    <name type="scientific">Mariprofundus ferrooxydans PV-1</name>
    <dbReference type="NCBI Taxonomy" id="314345"/>
    <lineage>
        <taxon>Bacteria</taxon>
        <taxon>Pseudomonadati</taxon>
        <taxon>Pseudomonadota</taxon>
        <taxon>Candidatius Mariprofundia</taxon>
        <taxon>Mariprofundales</taxon>
        <taxon>Mariprofundaceae</taxon>
        <taxon>Mariprofundus</taxon>
    </lineage>
</organism>
<gene>
    <name evidence="7" type="ORF">SPV1_13864</name>
</gene>
<dbReference type="eggNOG" id="COG2804">
    <property type="taxonomic scope" value="Bacteria"/>
</dbReference>
<evidence type="ECO:0000313" key="7">
    <source>
        <dbReference type="EMBL" id="EAU54675.1"/>
    </source>
</evidence>
<dbReference type="GO" id="GO:0005886">
    <property type="term" value="C:plasma membrane"/>
    <property type="evidence" value="ECO:0007669"/>
    <property type="project" value="TreeGrafter"/>
</dbReference>
<dbReference type="PANTHER" id="PTHR30258">
    <property type="entry name" value="TYPE II SECRETION SYSTEM PROTEIN GSPE-RELATED"/>
    <property type="match status" value="1"/>
</dbReference>
<keyword evidence="4" id="KW-0547">Nucleotide-binding</keyword>
<dbReference type="Pfam" id="PF00437">
    <property type="entry name" value="T2SSE"/>
    <property type="match status" value="1"/>
</dbReference>
<dbReference type="GO" id="GO:0005524">
    <property type="term" value="F:ATP binding"/>
    <property type="evidence" value="ECO:0007669"/>
    <property type="project" value="UniProtKB-KW"/>
</dbReference>
<dbReference type="NCBIfam" id="TIGR02538">
    <property type="entry name" value="type_IV_pilB"/>
    <property type="match status" value="1"/>
</dbReference>
<dbReference type="InterPro" id="IPR037257">
    <property type="entry name" value="T2SS_E_N_sf"/>
</dbReference>
<dbReference type="Proteomes" id="UP000005297">
    <property type="component" value="Unassembled WGS sequence"/>
</dbReference>
<dbReference type="InterPro" id="IPR001482">
    <property type="entry name" value="T2SS/T4SS_dom"/>
</dbReference>
<dbReference type="GO" id="GO:0016887">
    <property type="term" value="F:ATP hydrolysis activity"/>
    <property type="evidence" value="ECO:0007669"/>
    <property type="project" value="InterPro"/>
</dbReference>
<evidence type="ECO:0000259" key="6">
    <source>
        <dbReference type="PROSITE" id="PS00662"/>
    </source>
</evidence>
<dbReference type="Pfam" id="PF05157">
    <property type="entry name" value="MshEN"/>
    <property type="match status" value="1"/>
</dbReference>
<dbReference type="FunFam" id="3.30.450.90:FF:000001">
    <property type="entry name" value="Type II secretion system ATPase GspE"/>
    <property type="match status" value="1"/>
</dbReference>
<dbReference type="EMBL" id="AATS01000006">
    <property type="protein sequence ID" value="EAU54675.1"/>
    <property type="molecule type" value="Genomic_DNA"/>
</dbReference>
<reference evidence="7 8" key="1">
    <citation type="submission" date="2006-09" db="EMBL/GenBank/DDBJ databases">
        <authorList>
            <person name="Emerson D."/>
            <person name="Ferriera S."/>
            <person name="Johnson J."/>
            <person name="Kravitz S."/>
            <person name="Halpern A."/>
            <person name="Remington K."/>
            <person name="Beeson K."/>
            <person name="Tran B."/>
            <person name="Rogers Y.-H."/>
            <person name="Friedman R."/>
            <person name="Venter J.C."/>
        </authorList>
    </citation>
    <scope>NUCLEOTIDE SEQUENCE [LARGE SCALE GENOMIC DNA]</scope>
    <source>
        <strain evidence="7 8">PV-1</strain>
    </source>
</reference>
<keyword evidence="5" id="KW-0067">ATP-binding</keyword>
<dbReference type="FunCoup" id="Q0EZM9">
    <property type="interactions" value="291"/>
</dbReference>
<dbReference type="Gene3D" id="3.30.450.90">
    <property type="match status" value="1"/>
</dbReference>
<evidence type="ECO:0000256" key="5">
    <source>
        <dbReference type="ARBA" id="ARBA00022840"/>
    </source>
</evidence>
<protein>
    <submittedName>
        <fullName evidence="7">Type IV pilus biogenesis protein PilB</fullName>
    </submittedName>
</protein>